<dbReference type="InterPro" id="IPR036259">
    <property type="entry name" value="MFS_trans_sf"/>
</dbReference>
<evidence type="ECO:0000256" key="1">
    <source>
        <dbReference type="ARBA" id="ARBA00001966"/>
    </source>
</evidence>
<dbReference type="Proteomes" id="UP000383932">
    <property type="component" value="Unassembled WGS sequence"/>
</dbReference>
<evidence type="ECO:0000256" key="13">
    <source>
        <dbReference type="SAM" id="Phobius"/>
    </source>
</evidence>
<keyword evidence="11 13" id="KW-0472">Membrane</keyword>
<keyword evidence="4" id="KW-0004">4Fe-4S</keyword>
<comment type="caution">
    <text evidence="15">The sequence shown here is derived from an EMBL/GenBank/DDBJ whole genome shotgun (WGS) entry which is preliminary data.</text>
</comment>
<dbReference type="PANTHER" id="PTHR23513:SF11">
    <property type="entry name" value="STAPHYLOFERRIN A TRANSPORTER"/>
    <property type="match status" value="1"/>
</dbReference>
<dbReference type="GO" id="GO:0022857">
    <property type="term" value="F:transmembrane transporter activity"/>
    <property type="evidence" value="ECO:0007669"/>
    <property type="project" value="InterPro"/>
</dbReference>
<evidence type="ECO:0000256" key="10">
    <source>
        <dbReference type="ARBA" id="ARBA00023014"/>
    </source>
</evidence>
<evidence type="ECO:0000256" key="6">
    <source>
        <dbReference type="ARBA" id="ARBA00022692"/>
    </source>
</evidence>
<protein>
    <recommendedName>
        <fullName evidence="14">Radical SAM core domain-containing protein</fullName>
    </recommendedName>
</protein>
<name>A0A5N5Q7N6_9AGAM</name>
<feature type="transmembrane region" description="Helical" evidence="13">
    <location>
        <begin position="696"/>
        <end position="716"/>
    </location>
</feature>
<evidence type="ECO:0000259" key="14">
    <source>
        <dbReference type="PROSITE" id="PS51918"/>
    </source>
</evidence>
<evidence type="ECO:0000256" key="7">
    <source>
        <dbReference type="ARBA" id="ARBA00022723"/>
    </source>
</evidence>
<evidence type="ECO:0000256" key="9">
    <source>
        <dbReference type="ARBA" id="ARBA00023004"/>
    </source>
</evidence>
<feature type="transmembrane region" description="Helical" evidence="13">
    <location>
        <begin position="636"/>
        <end position="653"/>
    </location>
</feature>
<gene>
    <name evidence="15" type="ORF">CTheo_8786</name>
</gene>
<keyword evidence="7" id="KW-0479">Metal-binding</keyword>
<dbReference type="SFLD" id="SFLDS00029">
    <property type="entry name" value="Radical_SAM"/>
    <property type="match status" value="1"/>
</dbReference>
<keyword evidence="5" id="KW-0949">S-adenosyl-L-methionine</keyword>
<proteinExistence type="predicted"/>
<feature type="transmembrane region" description="Helical" evidence="13">
    <location>
        <begin position="502"/>
        <end position="519"/>
    </location>
</feature>
<dbReference type="EMBL" id="SSOP01000794">
    <property type="protein sequence ID" value="KAB5587772.1"/>
    <property type="molecule type" value="Genomic_DNA"/>
</dbReference>
<comment type="subcellular location">
    <subcellularLocation>
        <location evidence="2">Cell membrane</location>
        <topology evidence="2">Multi-pass membrane protein</topology>
    </subcellularLocation>
</comment>
<dbReference type="InterPro" id="IPR000385">
    <property type="entry name" value="MoaA_NifB_PqqE_Fe-S-bd_CS"/>
</dbReference>
<dbReference type="Gene3D" id="1.20.1250.20">
    <property type="entry name" value="MFS general substrate transporter like domains"/>
    <property type="match status" value="1"/>
</dbReference>
<dbReference type="GO" id="GO:0005886">
    <property type="term" value="C:plasma membrane"/>
    <property type="evidence" value="ECO:0007669"/>
    <property type="project" value="UniProtKB-SubCell"/>
</dbReference>
<dbReference type="PROSITE" id="PS51918">
    <property type="entry name" value="RADICAL_SAM"/>
    <property type="match status" value="1"/>
</dbReference>
<dbReference type="InterPro" id="IPR011701">
    <property type="entry name" value="MFS"/>
</dbReference>
<dbReference type="CDD" id="cd06173">
    <property type="entry name" value="MFS_MefA_like"/>
    <property type="match status" value="1"/>
</dbReference>
<dbReference type="PROSITE" id="PS01305">
    <property type="entry name" value="MOAA_NIFB_PQQE"/>
    <property type="match status" value="1"/>
</dbReference>
<dbReference type="InterPro" id="IPR007197">
    <property type="entry name" value="rSAM"/>
</dbReference>
<keyword evidence="16" id="KW-1185">Reference proteome</keyword>
<dbReference type="InterPro" id="IPR058240">
    <property type="entry name" value="rSAM_sf"/>
</dbReference>
<evidence type="ECO:0000256" key="12">
    <source>
        <dbReference type="SAM" id="MobiDB-lite"/>
    </source>
</evidence>
<sequence>MSYVVRSDLSAWVMTKGANLRVPADKARNFSDSDLLERVSASGFTAPPSKSSAYVATVALTMACNLRCPYCFQYVQDEGDGGLRRPNGRAMTTTTARSTANFITAKASHSGMSSVALTLFGGEPTFAPESAVELLDGVRREVHVDASIVTNGYSLRTKLLYPLVERGVGHVQVSFDGKRQMHDITRKTVTGKGTYDQILDNVRARADQCPDITWSFRVNVTSGGHYLLQELIDAWTVVYFARINATQNSGLSGHDDNDVTNLIKDAYRAAWNAGFHTPEPVYPEKCPTCGTRGGRTGCCVGPDGTLFSCLESIGEPGMGVGTVVRGYDEELVLSEIWVSCAIYRTWLLATTGDRYGGAVQALALTLLAYTLTGSSTESGLVGTVRMILSYSMAAVGGVIIDRHDRRKLMLMRAVLNGAVWGVFALLVAFGKMTYPVLLAFAGAGTILGGLIGGAGEAALRSLVSREAFVRASAINRARDASADVLGGPLAGALYAVGHALPWLFSLAGYLVLGIAAAFLPPLPPRQSDDSETVDEAGASEPSDRPGAWSRARAFRQEAAAGFRWLLGSRQMVALLVVGVLVNISTLLVLTAFELGLLAQGTSAARVGLISTAEAVGVMLGSLMVSRLVESVPTGRLIVFAHAGCALAMSLALFSQRYEVLLASCFLFSLLLPAEGASVDGYVFGLVPTDMQGRVEAAMTLLVGLPISLTGVVAGALV</sequence>
<dbReference type="SUPFAM" id="SSF103473">
    <property type="entry name" value="MFS general substrate transporter"/>
    <property type="match status" value="1"/>
</dbReference>
<dbReference type="AlphaFoldDB" id="A0A5N5Q7N6"/>
<evidence type="ECO:0000256" key="2">
    <source>
        <dbReference type="ARBA" id="ARBA00004651"/>
    </source>
</evidence>
<organism evidence="15 16">
    <name type="scientific">Ceratobasidium theobromae</name>
    <dbReference type="NCBI Taxonomy" id="1582974"/>
    <lineage>
        <taxon>Eukaryota</taxon>
        <taxon>Fungi</taxon>
        <taxon>Dikarya</taxon>
        <taxon>Basidiomycota</taxon>
        <taxon>Agaricomycotina</taxon>
        <taxon>Agaricomycetes</taxon>
        <taxon>Cantharellales</taxon>
        <taxon>Ceratobasidiaceae</taxon>
        <taxon>Ceratobasidium</taxon>
    </lineage>
</organism>
<dbReference type="GO" id="GO:0051539">
    <property type="term" value="F:4 iron, 4 sulfur cluster binding"/>
    <property type="evidence" value="ECO:0007669"/>
    <property type="project" value="UniProtKB-KW"/>
</dbReference>
<evidence type="ECO:0000256" key="4">
    <source>
        <dbReference type="ARBA" id="ARBA00022485"/>
    </source>
</evidence>
<feature type="transmembrane region" description="Helical" evidence="13">
    <location>
        <begin position="572"/>
        <end position="592"/>
    </location>
</feature>
<evidence type="ECO:0000256" key="8">
    <source>
        <dbReference type="ARBA" id="ARBA00022989"/>
    </source>
</evidence>
<evidence type="ECO:0000313" key="16">
    <source>
        <dbReference type="Proteomes" id="UP000383932"/>
    </source>
</evidence>
<feature type="domain" description="Radical SAM core" evidence="14">
    <location>
        <begin position="47"/>
        <end position="280"/>
    </location>
</feature>
<reference evidence="15 16" key="1">
    <citation type="journal article" date="2019" name="Fungal Biol. Biotechnol.">
        <title>Draft genome sequence of fastidious pathogen Ceratobasidium theobromae, which causes vascular-streak dieback in Theobroma cacao.</title>
        <authorList>
            <person name="Ali S.S."/>
            <person name="Asman A."/>
            <person name="Shao J."/>
            <person name="Firmansyah A.P."/>
            <person name="Susilo A.W."/>
            <person name="Rosmana A."/>
            <person name="McMahon P."/>
            <person name="Junaid M."/>
            <person name="Guest D."/>
            <person name="Kheng T.Y."/>
            <person name="Meinhardt L.W."/>
            <person name="Bailey B.A."/>
        </authorList>
    </citation>
    <scope>NUCLEOTIDE SEQUENCE [LARGE SCALE GENOMIC DNA]</scope>
    <source>
        <strain evidence="15 16">CT2</strain>
    </source>
</reference>
<feature type="transmembrane region" description="Helical" evidence="13">
    <location>
        <begin position="413"/>
        <end position="430"/>
    </location>
</feature>
<keyword evidence="10" id="KW-0411">Iron-sulfur</keyword>
<feature type="transmembrane region" description="Helical" evidence="13">
    <location>
        <begin position="659"/>
        <end position="684"/>
    </location>
</feature>
<dbReference type="GO" id="GO:0003824">
    <property type="term" value="F:catalytic activity"/>
    <property type="evidence" value="ECO:0007669"/>
    <property type="project" value="InterPro"/>
</dbReference>
<comment type="cofactor">
    <cofactor evidence="1">
        <name>[4Fe-4S] cluster</name>
        <dbReference type="ChEBI" id="CHEBI:49883"/>
    </cofactor>
</comment>
<dbReference type="GO" id="GO:0046872">
    <property type="term" value="F:metal ion binding"/>
    <property type="evidence" value="ECO:0007669"/>
    <property type="project" value="UniProtKB-KW"/>
</dbReference>
<evidence type="ECO:0000256" key="3">
    <source>
        <dbReference type="ARBA" id="ARBA00022475"/>
    </source>
</evidence>
<dbReference type="Pfam" id="PF07690">
    <property type="entry name" value="MFS_1"/>
    <property type="match status" value="1"/>
</dbReference>
<dbReference type="Gene3D" id="3.20.20.70">
    <property type="entry name" value="Aldolase class I"/>
    <property type="match status" value="1"/>
</dbReference>
<dbReference type="SFLD" id="SFLDG01067">
    <property type="entry name" value="SPASM/twitch_domain_containing"/>
    <property type="match status" value="1"/>
</dbReference>
<keyword evidence="9" id="KW-0408">Iron</keyword>
<feature type="transmembrane region" description="Helical" evidence="13">
    <location>
        <begin position="436"/>
        <end position="459"/>
    </location>
</feature>
<evidence type="ECO:0000313" key="15">
    <source>
        <dbReference type="EMBL" id="KAB5587772.1"/>
    </source>
</evidence>
<accession>A0A5N5Q7N6</accession>
<dbReference type="Pfam" id="PF04055">
    <property type="entry name" value="Radical_SAM"/>
    <property type="match status" value="1"/>
</dbReference>
<evidence type="ECO:0000256" key="11">
    <source>
        <dbReference type="ARBA" id="ARBA00023136"/>
    </source>
</evidence>
<dbReference type="InterPro" id="IPR013785">
    <property type="entry name" value="Aldolase_TIM"/>
</dbReference>
<dbReference type="PANTHER" id="PTHR23513">
    <property type="entry name" value="INTEGRAL MEMBRANE EFFLUX PROTEIN-RELATED"/>
    <property type="match status" value="1"/>
</dbReference>
<dbReference type="CDD" id="cd01335">
    <property type="entry name" value="Radical_SAM"/>
    <property type="match status" value="1"/>
</dbReference>
<dbReference type="SUPFAM" id="SSF102114">
    <property type="entry name" value="Radical SAM enzymes"/>
    <property type="match status" value="1"/>
</dbReference>
<feature type="region of interest" description="Disordered" evidence="12">
    <location>
        <begin position="526"/>
        <end position="548"/>
    </location>
</feature>
<keyword evidence="3" id="KW-1003">Cell membrane</keyword>
<evidence type="ECO:0000256" key="5">
    <source>
        <dbReference type="ARBA" id="ARBA00022691"/>
    </source>
</evidence>
<keyword evidence="6 13" id="KW-0812">Transmembrane</keyword>
<keyword evidence="8 13" id="KW-1133">Transmembrane helix</keyword>